<dbReference type="RefSeq" id="WP_005716642.1">
    <property type="nucleotide sequence ID" value="NZ_AP025519.1"/>
</dbReference>
<name>A0A2J9QJ79_PASMD</name>
<dbReference type="Proteomes" id="UP001145481">
    <property type="component" value="Unassembled WGS sequence"/>
</dbReference>
<sequence length="53" mass="6470">MLIHDYYKEYHPDKGRSIMAHIRRTRHIMMPSYRSCFSYSIFNSQISSSHYAR</sequence>
<organism evidence="4 5">
    <name type="scientific">Pasteurella multocida</name>
    <dbReference type="NCBI Taxonomy" id="747"/>
    <lineage>
        <taxon>Bacteria</taxon>
        <taxon>Pseudomonadati</taxon>
        <taxon>Pseudomonadota</taxon>
        <taxon>Gammaproteobacteria</taxon>
        <taxon>Pasteurellales</taxon>
        <taxon>Pasteurellaceae</taxon>
        <taxon>Pasteurella</taxon>
    </lineage>
</organism>
<dbReference type="AlphaFoldDB" id="A0A2J9QJ79"/>
<feature type="short sequence motif" description="Ornithine recognition loop" evidence="1">
    <location>
        <begin position="21"/>
        <end position="27"/>
    </location>
</feature>
<reference evidence="4 5" key="1">
    <citation type="journal article" date="2018" name="Front. Microbiol.">
        <title>Genetic and Phylogenetic Characteristics of Pasteurella multocida Isolates From Different Host Species.</title>
        <authorList>
            <person name="Peng Z."/>
            <person name="Liang W."/>
            <person name="Wang F."/>
            <person name="Xu Z."/>
            <person name="Xie Z."/>
            <person name="Lian Z."/>
            <person name="Hua L."/>
            <person name="Zhou R."/>
            <person name="Chen H."/>
            <person name="Wu B."/>
        </authorList>
    </citation>
    <scope>NUCLEOTIDE SEQUENCE [LARGE SCALE GENOMIC DNA]</scope>
    <source>
        <strain evidence="4 5">HNA06</strain>
    </source>
</reference>
<keyword evidence="1" id="KW-0805">Transcription regulation</keyword>
<keyword evidence="1" id="KW-0428">Leader peptide</keyword>
<comment type="similarity">
    <text evidence="1">Belongs to the speF operon leader peptide family.</text>
</comment>
<reference evidence="2" key="2">
    <citation type="submission" date="2022-07" db="EMBL/GenBank/DDBJ databases">
        <title>Genome-based characterization of novel serogroup A variants of Pasteurella multocida.</title>
        <authorList>
            <person name="Prajapati A."/>
            <person name="Yogisharadhya R."/>
            <person name="Mohanty N."/>
            <person name="Chanda M."/>
            <person name="Mendem S.K."/>
            <person name="Siddaramappa S."/>
            <person name="Shivachandra S.B."/>
        </authorList>
    </citation>
    <scope>NUCLEOTIDE SEQUENCE</scope>
    <source>
        <strain evidence="2">NIVEDIPm19</strain>
    </source>
</reference>
<proteinExistence type="evidence at transcript level"/>
<evidence type="ECO:0000313" key="5">
    <source>
        <dbReference type="Proteomes" id="UP000540079"/>
    </source>
</evidence>
<dbReference type="GO" id="GO:0019843">
    <property type="term" value="F:rRNA binding"/>
    <property type="evidence" value="ECO:0007669"/>
    <property type="project" value="UniProtKB-KW"/>
</dbReference>
<dbReference type="GO" id="GO:0006448">
    <property type="term" value="P:regulation of translational elongation"/>
    <property type="evidence" value="ECO:0007669"/>
    <property type="project" value="UniProtKB-UniRule"/>
</dbReference>
<dbReference type="HAMAP" id="MF_00851">
    <property type="entry name" value="Leader_SpeFL"/>
    <property type="match status" value="1"/>
</dbReference>
<protein>
    <recommendedName>
        <fullName evidence="1">Leader peptide SpeFL</fullName>
    </recommendedName>
    <alternativeName>
        <fullName evidence="1">Arrest peptide SpeFL</fullName>
    </alternativeName>
</protein>
<accession>A0A2J9QJ79</accession>
<dbReference type="GeneID" id="85823405"/>
<keyword evidence="1" id="KW-0804">Transcription</keyword>
<comment type="subunit">
    <text evidence="1">Binds ornithine in stalled 70S ribosomes, blocking the upper two-thirds of the exit tunnel. Contacts 23S rRNA and ribosomal proteins L4 and L22.</text>
</comment>
<dbReference type="GO" id="GO:0031556">
    <property type="term" value="P:transcriptional attenuation by ribosome"/>
    <property type="evidence" value="ECO:0007669"/>
    <property type="project" value="UniProtKB-UniRule"/>
</dbReference>
<dbReference type="Proteomes" id="UP000540079">
    <property type="component" value="Unassembled WGS sequence"/>
</dbReference>
<reference evidence="3" key="3">
    <citation type="submission" date="2022-07" db="EMBL/GenBank/DDBJ databases">
        <title>Sequence of Pasteurella multocoda 17BRD-035.</title>
        <authorList>
            <person name="Roy Chowdhury P."/>
            <person name="Alhamami T."/>
            <person name="Trott D.J."/>
            <person name="Djordvevic S.P."/>
        </authorList>
    </citation>
    <scope>NUCLEOTIDE SEQUENCE</scope>
    <source>
        <strain evidence="3">17BRD-035</strain>
    </source>
</reference>
<comment type="induction">
    <text evidence="1">Induced by ornithine, repressed by putrescine. Part of the speFL-speF-potE operon.</text>
</comment>
<comment type="function">
    <text evidence="1">A small protein (arrest peptide) encoded upstream of inducible ornithine carboxylase gene (speF) that controls expression of downstream genes (usually speF and potE) by transcriptional and translational attenuation.</text>
</comment>
<evidence type="ECO:0000256" key="1">
    <source>
        <dbReference type="HAMAP-Rule" id="MF_00851"/>
    </source>
</evidence>
<keyword evidence="1" id="KW-0810">Translation regulation</keyword>
<evidence type="ECO:0000313" key="3">
    <source>
        <dbReference type="EMBL" id="MDT3451317.1"/>
    </source>
</evidence>
<dbReference type="EMBL" id="PPVL01000002">
    <property type="protein sequence ID" value="NNI78393.1"/>
    <property type="molecule type" value="Genomic_DNA"/>
</dbReference>
<dbReference type="EMBL" id="JANJHC010000002">
    <property type="protein sequence ID" value="MDA5622195.1"/>
    <property type="molecule type" value="Genomic_DNA"/>
</dbReference>
<keyword evidence="1" id="KW-0699">rRNA-binding</keyword>
<gene>
    <name evidence="1 2" type="primary">speFL</name>
    <name evidence="4" type="ORF">C2800_02940</name>
    <name evidence="2" type="ORF">NM948_01270</name>
    <name evidence="3" type="ORF">NQF69_00830</name>
</gene>
<comment type="caution">
    <text evidence="4">The sequence shown here is derived from an EMBL/GenBank/DDBJ whole genome shotgun (WGS) entry which is preliminary data.</text>
</comment>
<evidence type="ECO:0000313" key="2">
    <source>
        <dbReference type="EMBL" id="MDA5622195.1"/>
    </source>
</evidence>
<keyword evidence="1" id="KW-0694">RNA-binding</keyword>
<dbReference type="Proteomes" id="UP001182304">
    <property type="component" value="Unassembled WGS sequence"/>
</dbReference>
<feature type="binding site" evidence="1">
    <location>
        <position position="24"/>
    </location>
    <ligand>
        <name>L-ornithine</name>
        <dbReference type="ChEBI" id="CHEBI:46911"/>
    </ligand>
</feature>
<evidence type="ECO:0000313" key="4">
    <source>
        <dbReference type="EMBL" id="NNI78393.1"/>
    </source>
</evidence>
<dbReference type="Pfam" id="PF10940">
    <property type="entry name" value="SpeFL"/>
    <property type="match status" value="1"/>
</dbReference>
<dbReference type="InterPro" id="IPR021237">
    <property type="entry name" value="SpeFL"/>
</dbReference>
<dbReference type="EMBL" id="JANIEN010000001">
    <property type="protein sequence ID" value="MDT3451317.1"/>
    <property type="molecule type" value="Genomic_DNA"/>
</dbReference>